<proteinExistence type="predicted"/>
<reference evidence="2 3" key="1">
    <citation type="submission" date="2017-06" db="EMBL/GenBank/DDBJ databases">
        <authorList>
            <person name="Kim H.J."/>
            <person name="Triplett B.A."/>
        </authorList>
    </citation>
    <scope>NUCLEOTIDE SEQUENCE [LARGE SCALE GENOMIC DNA]</scope>
    <source>
        <strain evidence="2 3">DSM 14713</strain>
    </source>
</reference>
<evidence type="ECO:0000313" key="2">
    <source>
        <dbReference type="EMBL" id="ATB30969.1"/>
    </source>
</evidence>
<gene>
    <name evidence="2" type="ORF">MEBOL_004431</name>
</gene>
<organism evidence="2 3">
    <name type="scientific">Melittangium boletus DSM 14713</name>
    <dbReference type="NCBI Taxonomy" id="1294270"/>
    <lineage>
        <taxon>Bacteria</taxon>
        <taxon>Pseudomonadati</taxon>
        <taxon>Myxococcota</taxon>
        <taxon>Myxococcia</taxon>
        <taxon>Myxococcales</taxon>
        <taxon>Cystobacterineae</taxon>
        <taxon>Archangiaceae</taxon>
        <taxon>Melittangium</taxon>
    </lineage>
</organism>
<dbReference type="SUPFAM" id="SSF160631">
    <property type="entry name" value="SMI1/KNR4-like"/>
    <property type="match status" value="1"/>
</dbReference>
<evidence type="ECO:0000313" key="3">
    <source>
        <dbReference type="Proteomes" id="UP000217289"/>
    </source>
</evidence>
<dbReference type="InterPro" id="IPR018958">
    <property type="entry name" value="Knr4/Smi1-like_dom"/>
</dbReference>
<dbReference type="EMBL" id="CP022163">
    <property type="protein sequence ID" value="ATB30969.1"/>
    <property type="molecule type" value="Genomic_DNA"/>
</dbReference>
<dbReference type="Proteomes" id="UP000217289">
    <property type="component" value="Chromosome"/>
</dbReference>
<dbReference type="InterPro" id="IPR037883">
    <property type="entry name" value="Knr4/Smi1-like_sf"/>
</dbReference>
<dbReference type="KEGG" id="mbd:MEBOL_004431"/>
<dbReference type="AlphaFoldDB" id="A0A250IGL5"/>
<dbReference type="OrthoDB" id="5383311at2"/>
<sequence>MPTTSKESGVTEAVERLKVFVSTKEDMSLEFSQPLSGAEVQKLEKKYGLKLPPSYVRFLNTHGTFKVLYGGRELIGMELPNELHAVAPDPNDAAEGDDPDVAEAIEEALFFQRMDDDAVENFWCFNPRDRTPEDELGVVAYTHDEPFGLPQLLGTQDARHFRDFSTHIVTVIDDFIETYGEE</sequence>
<name>A0A250IGL5_9BACT</name>
<dbReference type="Gene3D" id="3.40.1580.10">
    <property type="entry name" value="SMI1/KNR4-like"/>
    <property type="match status" value="1"/>
</dbReference>
<feature type="domain" description="Knr4/Smi1-like" evidence="1">
    <location>
        <begin position="34"/>
        <end position="178"/>
    </location>
</feature>
<evidence type="ECO:0000259" key="1">
    <source>
        <dbReference type="SMART" id="SM00860"/>
    </source>
</evidence>
<dbReference type="Pfam" id="PF09346">
    <property type="entry name" value="SMI1_KNR4"/>
    <property type="match status" value="1"/>
</dbReference>
<accession>A0A250IGL5</accession>
<dbReference type="SMART" id="SM00860">
    <property type="entry name" value="SMI1_KNR4"/>
    <property type="match status" value="1"/>
</dbReference>
<protein>
    <recommendedName>
        <fullName evidence="1">Knr4/Smi1-like domain-containing protein</fullName>
    </recommendedName>
</protein>
<keyword evidence="3" id="KW-1185">Reference proteome</keyword>